<dbReference type="EMBL" id="FMWO01000043">
    <property type="protein sequence ID" value="SCZ85190.1"/>
    <property type="molecule type" value="Genomic_DNA"/>
</dbReference>
<dbReference type="InterPro" id="IPR013025">
    <property type="entry name" value="Ribosomal_uL23-like"/>
</dbReference>
<dbReference type="GO" id="GO:0005840">
    <property type="term" value="C:ribosome"/>
    <property type="evidence" value="ECO:0007669"/>
    <property type="project" value="UniProtKB-KW"/>
</dbReference>
<dbReference type="GO" id="GO:0019843">
    <property type="term" value="F:rRNA binding"/>
    <property type="evidence" value="ECO:0007669"/>
    <property type="project" value="UniProtKB-UniRule"/>
</dbReference>
<dbReference type="SUPFAM" id="SSF54189">
    <property type="entry name" value="Ribosomal proteins S24e, L23 and L15e"/>
    <property type="match status" value="1"/>
</dbReference>
<keyword evidence="6" id="KW-1185">Reference proteome</keyword>
<dbReference type="RefSeq" id="WP_090285258.1">
    <property type="nucleotide sequence ID" value="NZ_FMWO01000043.1"/>
</dbReference>
<comment type="subunit">
    <text evidence="4">Part of the 50S ribosomal subunit. Contacts protein L29, and trigger factor when it is bound to the ribosome.</text>
</comment>
<protein>
    <recommendedName>
        <fullName evidence="4">Large ribosomal subunit protein uL23</fullName>
    </recommendedName>
</protein>
<keyword evidence="3 4" id="KW-0687">Ribonucleoprotein</keyword>
<gene>
    <name evidence="4 5" type="primary">rplW</name>
    <name evidence="5" type="ORF">NSMM_360005</name>
</gene>
<comment type="similarity">
    <text evidence="1 4">Belongs to the universal ribosomal protein uL23 family.</text>
</comment>
<dbReference type="Pfam" id="PF00276">
    <property type="entry name" value="Ribosomal_L23"/>
    <property type="match status" value="1"/>
</dbReference>
<dbReference type="NCBIfam" id="NF004363">
    <property type="entry name" value="PRK05738.2-4"/>
    <property type="match status" value="1"/>
</dbReference>
<keyword evidence="4" id="KW-0694">RNA-binding</keyword>
<dbReference type="AlphaFoldDB" id="A0A1G5SEB1"/>
<evidence type="ECO:0000313" key="5">
    <source>
        <dbReference type="EMBL" id="SCZ85190.1"/>
    </source>
</evidence>
<dbReference type="GO" id="GO:0006412">
    <property type="term" value="P:translation"/>
    <property type="evidence" value="ECO:0007669"/>
    <property type="project" value="UniProtKB-UniRule"/>
</dbReference>
<keyword evidence="2 4" id="KW-0689">Ribosomal protein</keyword>
<dbReference type="GO" id="GO:0003735">
    <property type="term" value="F:structural constituent of ribosome"/>
    <property type="evidence" value="ECO:0007669"/>
    <property type="project" value="InterPro"/>
</dbReference>
<comment type="function">
    <text evidence="4">One of the early assembly proteins it binds 23S rRNA. One of the proteins that surrounds the polypeptide exit tunnel on the outside of the ribosome. Forms the main docking site for trigger factor binding to the ribosome.</text>
</comment>
<dbReference type="OrthoDB" id="9793353at2"/>
<sequence>MSVGLITLERACNLIIIPQVSEKATFIAEKNNQIIFYVAKDSNKIEIKEAIELIWKKQNIQVESVQISNLKGKKKRFGRNFGSKNDRKKAYVSIKGKQEIDFTDVKLFEDK</sequence>
<evidence type="ECO:0000256" key="3">
    <source>
        <dbReference type="ARBA" id="ARBA00023274"/>
    </source>
</evidence>
<dbReference type="InterPro" id="IPR012677">
    <property type="entry name" value="Nucleotide-bd_a/b_plait_sf"/>
</dbReference>
<dbReference type="STRING" id="51642.NSMM_360005"/>
<proteinExistence type="inferred from homology"/>
<keyword evidence="4" id="KW-0699">rRNA-binding</keyword>
<evidence type="ECO:0000256" key="1">
    <source>
        <dbReference type="ARBA" id="ARBA00006700"/>
    </source>
</evidence>
<evidence type="ECO:0000256" key="4">
    <source>
        <dbReference type="HAMAP-Rule" id="MF_01369"/>
    </source>
</evidence>
<accession>A0A1G5SEB1</accession>
<dbReference type="GO" id="GO:1990904">
    <property type="term" value="C:ribonucleoprotein complex"/>
    <property type="evidence" value="ECO:0007669"/>
    <property type="project" value="UniProtKB-KW"/>
</dbReference>
<dbReference type="InterPro" id="IPR012678">
    <property type="entry name" value="Ribosomal_uL23/eL15/eS24_sf"/>
</dbReference>
<dbReference type="Gene3D" id="3.30.70.330">
    <property type="match status" value="1"/>
</dbReference>
<name>A0A1G5SEB1_9PROT</name>
<dbReference type="Proteomes" id="UP000198729">
    <property type="component" value="Unassembled WGS sequence"/>
</dbReference>
<evidence type="ECO:0000313" key="6">
    <source>
        <dbReference type="Proteomes" id="UP000198729"/>
    </source>
</evidence>
<reference evidence="5 6" key="1">
    <citation type="submission" date="2016-10" db="EMBL/GenBank/DDBJ databases">
        <authorList>
            <person name="de Groot N.N."/>
        </authorList>
    </citation>
    <scope>NUCLEOTIDE SEQUENCE [LARGE SCALE GENOMIC DNA]</scope>
    <source>
        <strain evidence="5">1</strain>
    </source>
</reference>
<evidence type="ECO:0000256" key="2">
    <source>
        <dbReference type="ARBA" id="ARBA00022980"/>
    </source>
</evidence>
<dbReference type="NCBIfam" id="NF004359">
    <property type="entry name" value="PRK05738.1-3"/>
    <property type="match status" value="1"/>
</dbReference>
<dbReference type="HAMAP" id="MF_01369_B">
    <property type="entry name" value="Ribosomal_uL23_B"/>
    <property type="match status" value="1"/>
</dbReference>
<organism evidence="5 6">
    <name type="scientific">Nitrosomonas mobilis</name>
    <dbReference type="NCBI Taxonomy" id="51642"/>
    <lineage>
        <taxon>Bacteria</taxon>
        <taxon>Pseudomonadati</taxon>
        <taxon>Pseudomonadota</taxon>
        <taxon>Betaproteobacteria</taxon>
        <taxon>Nitrosomonadales</taxon>
        <taxon>Nitrosomonadaceae</taxon>
        <taxon>Nitrosomonas</taxon>
    </lineage>
</organism>